<comment type="caution">
    <text evidence="5">The sequence shown here is derived from an EMBL/GenBank/DDBJ whole genome shotgun (WGS) entry which is preliminary data.</text>
</comment>
<dbReference type="PANTHER" id="PTHR35092:SF1">
    <property type="entry name" value="CHLORINASE MJ1651"/>
    <property type="match status" value="1"/>
</dbReference>
<dbReference type="STRING" id="237258.SAMN04489756_11725"/>
<evidence type="ECO:0000259" key="3">
    <source>
        <dbReference type="Pfam" id="PF01887"/>
    </source>
</evidence>
<dbReference type="Pfam" id="PF20257">
    <property type="entry name" value="SAM_HAT_C"/>
    <property type="match status" value="1"/>
</dbReference>
<keyword evidence="6" id="KW-1185">Reference proteome</keyword>
<name>A0A1E5UG65_9FLAO</name>
<comment type="similarity">
    <text evidence="2">Belongs to the SAM hydrolase / SAM-dependent halogenase family.</text>
</comment>
<dbReference type="InterPro" id="IPR023228">
    <property type="entry name" value="SAM_OH_AdoTrfase_N_sf"/>
</dbReference>
<dbReference type="KEGG" id="cnr:EB819_02970"/>
<dbReference type="PATRIC" id="fig|237258.4.peg.1583"/>
<dbReference type="AlphaFoldDB" id="A0A1E5UG65"/>
<dbReference type="PANTHER" id="PTHR35092">
    <property type="entry name" value="CHLORINASE MJ1651"/>
    <property type="match status" value="1"/>
</dbReference>
<evidence type="ECO:0000256" key="2">
    <source>
        <dbReference type="ARBA" id="ARBA00024035"/>
    </source>
</evidence>
<accession>A0A1E5UG65</accession>
<keyword evidence="1" id="KW-0949">S-adenosyl-L-methionine</keyword>
<dbReference type="Gene3D" id="3.40.50.10790">
    <property type="entry name" value="S-adenosyl-l-methionine hydroxide adenosyltransferase, N-terminal"/>
    <property type="match status" value="1"/>
</dbReference>
<dbReference type="InterPro" id="IPR046470">
    <property type="entry name" value="SAM_HAT_C"/>
</dbReference>
<feature type="domain" description="S-adenosyl-l-methionine hydroxide adenosyltransferase N-terminal" evidence="3">
    <location>
        <begin position="4"/>
        <end position="146"/>
    </location>
</feature>
<dbReference type="GO" id="GO:0016740">
    <property type="term" value="F:transferase activity"/>
    <property type="evidence" value="ECO:0007669"/>
    <property type="project" value="UniProtKB-KW"/>
</dbReference>
<dbReference type="InterPro" id="IPR002747">
    <property type="entry name" value="SAM_OH_AdoTrfase"/>
</dbReference>
<evidence type="ECO:0000313" key="5">
    <source>
        <dbReference type="EMBL" id="OEL11871.1"/>
    </source>
</evidence>
<dbReference type="OrthoDB" id="9792195at2"/>
<evidence type="ECO:0000256" key="1">
    <source>
        <dbReference type="ARBA" id="ARBA00022691"/>
    </source>
</evidence>
<sequence>MPIITLTSDYGNLDHRVSAIKGSILQLNPDARIIDITHEIGAYNLIQTAYILRNAYAHFPKESVHIVSVDSFFHKDRKNLLVKMDGHYFITADNGLMSLTFFDQKPEAIYEITINNRFDDEVKFASVDIFVPVAAHLTKGGLPELIGRKIKEYKCTTFAKPYFNEPEKMLIGEVMYIDNFGNCVTNISKLIFDKTMVNFNNFEINIRNILLKNINRKYTDIVTDWEKENEYHGKASALFNGQDLLEITIYKGTKNNGANSLFGLKVGDKVYIQFE</sequence>
<evidence type="ECO:0000313" key="6">
    <source>
        <dbReference type="Proteomes" id="UP000095601"/>
    </source>
</evidence>
<dbReference type="PIRSF" id="PIRSF006779">
    <property type="entry name" value="UCP006779"/>
    <property type="match status" value="1"/>
</dbReference>
<dbReference type="InterPro" id="IPR046469">
    <property type="entry name" value="SAM_HAT_N"/>
</dbReference>
<dbReference type="SUPFAM" id="SSF102522">
    <property type="entry name" value="Bacterial fluorinating enzyme, N-terminal domain"/>
    <property type="match status" value="1"/>
</dbReference>
<dbReference type="Pfam" id="PF01887">
    <property type="entry name" value="SAM_HAT_N"/>
    <property type="match status" value="1"/>
</dbReference>
<dbReference type="Gene3D" id="2.40.30.90">
    <property type="entry name" value="Bacterial fluorinating enzyme like"/>
    <property type="match status" value="1"/>
</dbReference>
<dbReference type="InterPro" id="IPR023227">
    <property type="entry name" value="SAM_OH_AdoTrfase_C_sf"/>
</dbReference>
<dbReference type="RefSeq" id="WP_069797284.1">
    <property type="nucleotide sequence ID" value="NZ_CP034157.1"/>
</dbReference>
<reference evidence="5 6" key="1">
    <citation type="submission" date="2016-09" db="EMBL/GenBank/DDBJ databases">
        <authorList>
            <person name="Capua I."/>
            <person name="De Benedictis P."/>
            <person name="Joannis T."/>
            <person name="Lombin L.H."/>
            <person name="Cattoli G."/>
        </authorList>
    </citation>
    <scope>NUCLEOTIDE SEQUENCE [LARGE SCALE GENOMIC DNA]</scope>
    <source>
        <strain evidence="5 6">NRS-1</strain>
    </source>
</reference>
<dbReference type="Proteomes" id="UP000095601">
    <property type="component" value="Unassembled WGS sequence"/>
</dbReference>
<gene>
    <name evidence="5" type="ORF">BHF72_1629</name>
</gene>
<organism evidence="5 6">
    <name type="scientific">Cloacibacterium normanense</name>
    <dbReference type="NCBI Taxonomy" id="237258"/>
    <lineage>
        <taxon>Bacteria</taxon>
        <taxon>Pseudomonadati</taxon>
        <taxon>Bacteroidota</taxon>
        <taxon>Flavobacteriia</taxon>
        <taxon>Flavobacteriales</taxon>
        <taxon>Weeksellaceae</taxon>
    </lineage>
</organism>
<keyword evidence="5" id="KW-0808">Transferase</keyword>
<feature type="domain" description="S-adenosyl-l-methionine hydroxide adenosyltransferase C-terminal" evidence="4">
    <location>
        <begin position="172"/>
        <end position="270"/>
    </location>
</feature>
<dbReference type="EMBL" id="MKGI01000014">
    <property type="protein sequence ID" value="OEL11871.1"/>
    <property type="molecule type" value="Genomic_DNA"/>
</dbReference>
<protein>
    <submittedName>
        <fullName evidence="5">S-adenosyl-l-methionine hydroxide adenosyltransferase family protein</fullName>
    </submittedName>
</protein>
<proteinExistence type="inferred from homology"/>
<evidence type="ECO:0000259" key="4">
    <source>
        <dbReference type="Pfam" id="PF20257"/>
    </source>
</evidence>
<dbReference type="SUPFAM" id="SSF101852">
    <property type="entry name" value="Bacterial fluorinating enzyme, C-terminal domain"/>
    <property type="match status" value="1"/>
</dbReference>